<dbReference type="InterPro" id="IPR001296">
    <property type="entry name" value="Glyco_trans_1"/>
</dbReference>
<dbReference type="Proteomes" id="UP001212841">
    <property type="component" value="Unassembled WGS sequence"/>
</dbReference>
<keyword evidence="5" id="KW-1185">Reference proteome</keyword>
<evidence type="ECO:0000313" key="5">
    <source>
        <dbReference type="Proteomes" id="UP001212841"/>
    </source>
</evidence>
<evidence type="ECO:0000313" key="4">
    <source>
        <dbReference type="EMBL" id="KAJ3044666.1"/>
    </source>
</evidence>
<dbReference type="GO" id="GO:0016757">
    <property type="term" value="F:glycosyltransferase activity"/>
    <property type="evidence" value="ECO:0007669"/>
    <property type="project" value="UniProtKB-KW"/>
</dbReference>
<dbReference type="PANTHER" id="PTHR12526">
    <property type="entry name" value="GLYCOSYLTRANSFERASE"/>
    <property type="match status" value="1"/>
</dbReference>
<accession>A0AAD5X1D0</accession>
<evidence type="ECO:0000259" key="3">
    <source>
        <dbReference type="Pfam" id="PF00534"/>
    </source>
</evidence>
<dbReference type="SUPFAM" id="SSF53756">
    <property type="entry name" value="UDP-Glycosyltransferase/glycogen phosphorylase"/>
    <property type="match status" value="1"/>
</dbReference>
<keyword evidence="1" id="KW-0328">Glycosyltransferase</keyword>
<comment type="caution">
    <text evidence="4">The sequence shown here is derived from an EMBL/GenBank/DDBJ whole genome shotgun (WGS) entry which is preliminary data.</text>
</comment>
<dbReference type="PANTHER" id="PTHR12526:SF510">
    <property type="entry name" value="D-INOSITOL 3-PHOSPHATE GLYCOSYLTRANSFERASE"/>
    <property type="match status" value="1"/>
</dbReference>
<evidence type="ECO:0000256" key="1">
    <source>
        <dbReference type="ARBA" id="ARBA00022676"/>
    </source>
</evidence>
<gene>
    <name evidence="4" type="ORF">HK097_001402</name>
</gene>
<dbReference type="AlphaFoldDB" id="A0AAD5X1D0"/>
<dbReference type="Pfam" id="PF00534">
    <property type="entry name" value="Glycos_transf_1"/>
    <property type="match status" value="1"/>
</dbReference>
<evidence type="ECO:0000256" key="2">
    <source>
        <dbReference type="ARBA" id="ARBA00022679"/>
    </source>
</evidence>
<proteinExistence type="predicted"/>
<sequence length="507" mass="58006">MATATISKCIPTFMEPKRRTTVRLHLKSADPVKSAVQSKADAFTSTLQAAPLPREFTQSPLKVFYIQSAHGLYASSGGYRANMSLARALLSNGHTVKMLAFVYHHELESIPHTEDTPLHFLPNTPCRVYRFHYNDMSFVALNVDDYRAVFKRHDVIIAESGYLEGIQTEFDEAFRVREEFIRREVRDHGPSHVIMNDPASLKATLDGEEKLAVTRIFIVHDCENLPFGPFQPRCIWKELSDKPYQERPSWQRLRDVEGLWAVSDAVRNYFIKHGSLSPKSLPNHPLIYGDDVESLPYYNNYTAEYITAINPGIHKGFPIVHALARRLPHQKFLIVASWSTTQHVLSQFRQLPNVTIIPPQKNIDTLFSKTRILLVPSLWLEAFGLVVVEALLRGIPVISSDAGGLPEAHLYVPYIVPVNKFTGEREENPELIDKWMVDYKVPEQGEDVLSGWEGAMRELEDQERYEEVRVLGRQKAVEYVKGIEWEGYEGWMRDCSEKNREQVAQMA</sequence>
<feature type="domain" description="Glycosyl transferase family 1" evidence="3">
    <location>
        <begin position="328"/>
        <end position="407"/>
    </location>
</feature>
<protein>
    <recommendedName>
        <fullName evidence="3">Glycosyl transferase family 1 domain-containing protein</fullName>
    </recommendedName>
</protein>
<reference evidence="4" key="1">
    <citation type="submission" date="2020-05" db="EMBL/GenBank/DDBJ databases">
        <title>Phylogenomic resolution of chytrid fungi.</title>
        <authorList>
            <person name="Stajich J.E."/>
            <person name="Amses K."/>
            <person name="Simmons R."/>
            <person name="Seto K."/>
            <person name="Myers J."/>
            <person name="Bonds A."/>
            <person name="Quandt C.A."/>
            <person name="Barry K."/>
            <person name="Liu P."/>
            <person name="Grigoriev I."/>
            <person name="Longcore J.E."/>
            <person name="James T.Y."/>
        </authorList>
    </citation>
    <scope>NUCLEOTIDE SEQUENCE</scope>
    <source>
        <strain evidence="4">JEL0318</strain>
    </source>
</reference>
<keyword evidence="2" id="KW-0808">Transferase</keyword>
<organism evidence="4 5">
    <name type="scientific">Rhizophlyctis rosea</name>
    <dbReference type="NCBI Taxonomy" id="64517"/>
    <lineage>
        <taxon>Eukaryota</taxon>
        <taxon>Fungi</taxon>
        <taxon>Fungi incertae sedis</taxon>
        <taxon>Chytridiomycota</taxon>
        <taxon>Chytridiomycota incertae sedis</taxon>
        <taxon>Chytridiomycetes</taxon>
        <taxon>Rhizophlyctidales</taxon>
        <taxon>Rhizophlyctidaceae</taxon>
        <taxon>Rhizophlyctis</taxon>
    </lineage>
</organism>
<dbReference type="Gene3D" id="3.40.50.2000">
    <property type="entry name" value="Glycogen Phosphorylase B"/>
    <property type="match status" value="1"/>
</dbReference>
<name>A0AAD5X1D0_9FUNG</name>
<dbReference type="EMBL" id="JADGJD010001279">
    <property type="protein sequence ID" value="KAJ3044666.1"/>
    <property type="molecule type" value="Genomic_DNA"/>
</dbReference>